<dbReference type="GO" id="GO:0051603">
    <property type="term" value="P:proteolysis involved in protein catabolic process"/>
    <property type="evidence" value="ECO:0007669"/>
    <property type="project" value="InterPro"/>
</dbReference>
<dbReference type="PROSITE" id="PS51476">
    <property type="entry name" value="PROTEASOME_BETA_2"/>
    <property type="match status" value="1"/>
</dbReference>
<keyword evidence="4 7" id="KW-0645">Protease</keyword>
<protein>
    <submittedName>
        <fullName evidence="7">ATP-dependent protease HslV</fullName>
        <ecNumber evidence="7">3.4.25.-</ecNumber>
    </submittedName>
</protein>
<dbReference type="GO" id="GO:0005839">
    <property type="term" value="C:proteasome core complex"/>
    <property type="evidence" value="ECO:0007669"/>
    <property type="project" value="InterPro"/>
</dbReference>
<dbReference type="NCBIfam" id="TIGR03692">
    <property type="entry name" value="ATP_dep_HslV"/>
    <property type="match status" value="1"/>
</dbReference>
<keyword evidence="5" id="KW-0479">Metal-binding</keyword>
<dbReference type="GO" id="GO:0046872">
    <property type="term" value="F:metal ion binding"/>
    <property type="evidence" value="ECO:0007669"/>
    <property type="project" value="UniProtKB-KW"/>
</dbReference>
<evidence type="ECO:0000256" key="5">
    <source>
        <dbReference type="ARBA" id="ARBA00022723"/>
    </source>
</evidence>
<dbReference type="SUPFAM" id="SSF56235">
    <property type="entry name" value="N-terminal nucleophile aminohydrolases (Ntn hydrolases)"/>
    <property type="match status" value="1"/>
</dbReference>
<keyword evidence="3" id="KW-0963">Cytoplasm</keyword>
<dbReference type="GO" id="GO:0009376">
    <property type="term" value="C:HslUV protease complex"/>
    <property type="evidence" value="ECO:0007669"/>
    <property type="project" value="InterPro"/>
</dbReference>
<evidence type="ECO:0000256" key="3">
    <source>
        <dbReference type="ARBA" id="ARBA00022490"/>
    </source>
</evidence>
<evidence type="ECO:0000256" key="2">
    <source>
        <dbReference type="ARBA" id="ARBA00006053"/>
    </source>
</evidence>
<name>A0A1W1D4X7_9ZZZZ</name>
<dbReference type="PANTHER" id="PTHR32194">
    <property type="entry name" value="METALLOPROTEASE TLDD"/>
    <property type="match status" value="1"/>
</dbReference>
<evidence type="ECO:0000313" key="7">
    <source>
        <dbReference type="EMBL" id="SFV75685.1"/>
    </source>
</evidence>
<evidence type="ECO:0000256" key="6">
    <source>
        <dbReference type="ARBA" id="ARBA00022801"/>
    </source>
</evidence>
<evidence type="ECO:0000256" key="4">
    <source>
        <dbReference type="ARBA" id="ARBA00022670"/>
    </source>
</evidence>
<dbReference type="InterPro" id="IPR029055">
    <property type="entry name" value="Ntn_hydrolases_N"/>
</dbReference>
<reference evidence="7" key="1">
    <citation type="submission" date="2016-10" db="EMBL/GenBank/DDBJ databases">
        <authorList>
            <person name="de Groot N.N."/>
        </authorList>
    </citation>
    <scope>NUCLEOTIDE SEQUENCE</scope>
</reference>
<dbReference type="NCBIfam" id="NF003964">
    <property type="entry name" value="PRK05456.1"/>
    <property type="match status" value="1"/>
</dbReference>
<dbReference type="EMBL" id="FPHP01000045">
    <property type="protein sequence ID" value="SFV75685.1"/>
    <property type="molecule type" value="Genomic_DNA"/>
</dbReference>
<dbReference type="InterPro" id="IPR023333">
    <property type="entry name" value="Proteasome_suB-type"/>
</dbReference>
<gene>
    <name evidence="7" type="ORF">MNB_SM-3-1121</name>
</gene>
<dbReference type="AlphaFoldDB" id="A0A1W1D4X7"/>
<dbReference type="InterPro" id="IPR001353">
    <property type="entry name" value="Proteasome_sua/b"/>
</dbReference>
<evidence type="ECO:0000256" key="1">
    <source>
        <dbReference type="ARBA" id="ARBA00004496"/>
    </source>
</evidence>
<sequence length="181" mass="19867">MFDATTILAYKGKKKAVIGGDGQVTFGNTVLKGNATKIRTLYKGKILAGFAGSTADAFNLFDMFEEFLEEKKGDILKSVIEFSKAWRKDKVLRRLEAMMIVLNNEHIFILTGNGDVVEPEDGEIASIGSGGNYAISAARALKKHAPHLDEETLVKESLTIAGDLCIYTNHNIKTLILEEDK</sequence>
<dbReference type="InterPro" id="IPR022281">
    <property type="entry name" value="ATP-dep_Prtase_HsIV_su"/>
</dbReference>
<organism evidence="7">
    <name type="scientific">hydrothermal vent metagenome</name>
    <dbReference type="NCBI Taxonomy" id="652676"/>
    <lineage>
        <taxon>unclassified sequences</taxon>
        <taxon>metagenomes</taxon>
        <taxon>ecological metagenomes</taxon>
    </lineage>
</organism>
<keyword evidence="6 7" id="KW-0378">Hydrolase</keyword>
<dbReference type="PANTHER" id="PTHR32194:SF0">
    <property type="entry name" value="ATP-DEPENDENT PROTEASE SUBUNIT HSLV"/>
    <property type="match status" value="1"/>
</dbReference>
<comment type="subcellular location">
    <subcellularLocation>
        <location evidence="1">Cytoplasm</location>
    </subcellularLocation>
</comment>
<dbReference type="Gene3D" id="3.60.20.10">
    <property type="entry name" value="Glutamine Phosphoribosylpyrophosphate, subunit 1, domain 1"/>
    <property type="match status" value="1"/>
</dbReference>
<comment type="similarity">
    <text evidence="2">Belongs to the peptidase T1B family. HslV subfamily.</text>
</comment>
<dbReference type="HAMAP" id="MF_00248">
    <property type="entry name" value="HslV"/>
    <property type="match status" value="1"/>
</dbReference>
<dbReference type="Pfam" id="PF00227">
    <property type="entry name" value="Proteasome"/>
    <property type="match status" value="1"/>
</dbReference>
<accession>A0A1W1D4X7</accession>
<dbReference type="EC" id="3.4.25.-" evidence="7"/>
<proteinExistence type="inferred from homology"/>
<dbReference type="GO" id="GO:0004298">
    <property type="term" value="F:threonine-type endopeptidase activity"/>
    <property type="evidence" value="ECO:0007669"/>
    <property type="project" value="InterPro"/>
</dbReference>